<dbReference type="PROSITE" id="PS51892">
    <property type="entry name" value="SUBTILASE"/>
    <property type="match status" value="1"/>
</dbReference>
<dbReference type="PANTHER" id="PTHR43399:SF4">
    <property type="entry name" value="CELL WALL-ASSOCIATED PROTEASE"/>
    <property type="match status" value="1"/>
</dbReference>
<comment type="caution">
    <text evidence="8">The sequence shown here is derived from an EMBL/GenBank/DDBJ whole genome shotgun (WGS) entry which is preliminary data.</text>
</comment>
<evidence type="ECO:0000256" key="5">
    <source>
        <dbReference type="PROSITE-ProRule" id="PRU01240"/>
    </source>
</evidence>
<dbReference type="PANTHER" id="PTHR43399">
    <property type="entry name" value="SUBTILISIN-RELATED"/>
    <property type="match status" value="1"/>
</dbReference>
<dbReference type="STRING" id="1385514.N782_12875"/>
<dbReference type="RefSeq" id="WP_052111314.1">
    <property type="nucleotide sequence ID" value="NZ_AVBF01000032.1"/>
</dbReference>
<evidence type="ECO:0000259" key="7">
    <source>
        <dbReference type="Pfam" id="PF00082"/>
    </source>
</evidence>
<evidence type="ECO:0000256" key="4">
    <source>
        <dbReference type="ARBA" id="ARBA00022825"/>
    </source>
</evidence>
<dbReference type="CDD" id="cd07477">
    <property type="entry name" value="Peptidases_S8_Subtilisin_subset"/>
    <property type="match status" value="1"/>
</dbReference>
<name>A0A0A2T948_9BACI</name>
<feature type="active site" description="Charge relay system" evidence="5">
    <location>
        <position position="49"/>
    </location>
</feature>
<dbReference type="Gene3D" id="3.40.50.200">
    <property type="entry name" value="Peptidase S8/S53 domain"/>
    <property type="match status" value="1"/>
</dbReference>
<feature type="active site" description="Charge relay system" evidence="5">
    <location>
        <position position="250"/>
    </location>
</feature>
<evidence type="ECO:0000313" key="9">
    <source>
        <dbReference type="Proteomes" id="UP000030147"/>
    </source>
</evidence>
<sequence>MADVQLIPYKTEQILDSSSIVPEGVEMIEAPLVWESATKGKGNIVAVIDTGCEINHPDLQGRIIGGKNFTTDYNSDENNFNDNNGHGTHVAGTIAASQTNSGVTGVAPESSLLILKVLTGEGQGKMNWIIDAINYATNWKGPNGEEVRVMSMSLGGPSDVPELHEAIQYAVNQGVSVVCAAGNNGDGQARTDEYAYPGAYNEVIQVGAIDFNRNIASFTNTNDEIDLVAPGVKILSTYIDGKYARLSGTSMATPHISGALSLLVNITETQFNRRLSEPELYAQLIRRTVPLGHSSQAEGNGLLTLTLVEKLDNLLNTFTINWNEHRTKQHSYVKN</sequence>
<dbReference type="PRINTS" id="PR00723">
    <property type="entry name" value="SUBTILISIN"/>
</dbReference>
<dbReference type="InterPro" id="IPR023827">
    <property type="entry name" value="Peptidase_S8_Asp-AS"/>
</dbReference>
<evidence type="ECO:0000256" key="6">
    <source>
        <dbReference type="RuleBase" id="RU003355"/>
    </source>
</evidence>
<keyword evidence="9" id="KW-1185">Reference proteome</keyword>
<dbReference type="Proteomes" id="UP000030147">
    <property type="component" value="Unassembled WGS sequence"/>
</dbReference>
<dbReference type="InterPro" id="IPR023828">
    <property type="entry name" value="Peptidase_S8_Ser-AS"/>
</dbReference>
<gene>
    <name evidence="8" type="ORF">N782_12875</name>
</gene>
<evidence type="ECO:0000256" key="2">
    <source>
        <dbReference type="ARBA" id="ARBA00022670"/>
    </source>
</evidence>
<evidence type="ECO:0000256" key="1">
    <source>
        <dbReference type="ARBA" id="ARBA00011073"/>
    </source>
</evidence>
<dbReference type="eggNOG" id="COG1404">
    <property type="taxonomic scope" value="Bacteria"/>
</dbReference>
<keyword evidence="3 5" id="KW-0378">Hydrolase</keyword>
<dbReference type="Pfam" id="PF00082">
    <property type="entry name" value="Peptidase_S8"/>
    <property type="match status" value="1"/>
</dbReference>
<dbReference type="InterPro" id="IPR036852">
    <property type="entry name" value="Peptidase_S8/S53_dom_sf"/>
</dbReference>
<dbReference type="InterPro" id="IPR051048">
    <property type="entry name" value="Peptidase_S8/S53_subtilisin"/>
</dbReference>
<keyword evidence="2 5" id="KW-0645">Protease</keyword>
<evidence type="ECO:0000256" key="3">
    <source>
        <dbReference type="ARBA" id="ARBA00022801"/>
    </source>
</evidence>
<organism evidence="8 9">
    <name type="scientific">Pontibacillus yanchengensis Y32</name>
    <dbReference type="NCBI Taxonomy" id="1385514"/>
    <lineage>
        <taxon>Bacteria</taxon>
        <taxon>Bacillati</taxon>
        <taxon>Bacillota</taxon>
        <taxon>Bacilli</taxon>
        <taxon>Bacillales</taxon>
        <taxon>Bacillaceae</taxon>
        <taxon>Pontibacillus</taxon>
    </lineage>
</organism>
<dbReference type="PROSITE" id="PS00137">
    <property type="entry name" value="SUBTILASE_HIS"/>
    <property type="match status" value="1"/>
</dbReference>
<evidence type="ECO:0000313" key="8">
    <source>
        <dbReference type="EMBL" id="KGP72322.1"/>
    </source>
</evidence>
<proteinExistence type="inferred from homology"/>
<accession>A0A0A2T948</accession>
<feature type="domain" description="Peptidase S8/S53" evidence="7">
    <location>
        <begin position="40"/>
        <end position="301"/>
    </location>
</feature>
<keyword evidence="4 5" id="KW-0720">Serine protease</keyword>
<dbReference type="GO" id="GO:0006508">
    <property type="term" value="P:proteolysis"/>
    <property type="evidence" value="ECO:0007669"/>
    <property type="project" value="UniProtKB-KW"/>
</dbReference>
<dbReference type="GO" id="GO:0004252">
    <property type="term" value="F:serine-type endopeptidase activity"/>
    <property type="evidence" value="ECO:0007669"/>
    <property type="project" value="UniProtKB-UniRule"/>
</dbReference>
<dbReference type="InterPro" id="IPR034202">
    <property type="entry name" value="Subtilisin_Carlsberg-like"/>
</dbReference>
<comment type="similarity">
    <text evidence="1 5 6">Belongs to the peptidase S8 family.</text>
</comment>
<dbReference type="OrthoDB" id="9798386at2"/>
<reference evidence="8 9" key="1">
    <citation type="journal article" date="2015" name="Stand. Genomic Sci.">
        <title>High quality draft genome sequence of the moderately halophilic bacterium Pontibacillus yanchengensis Y32(T) and comparison among Pontibacillus genomes.</title>
        <authorList>
            <person name="Huang J."/>
            <person name="Qiao Z.X."/>
            <person name="Tang J.W."/>
            <person name="Wang G."/>
        </authorList>
    </citation>
    <scope>NUCLEOTIDE SEQUENCE [LARGE SCALE GENOMIC DNA]</scope>
    <source>
        <strain evidence="8 9">Y32</strain>
    </source>
</reference>
<dbReference type="SUPFAM" id="SSF52743">
    <property type="entry name" value="Subtilisin-like"/>
    <property type="match status" value="1"/>
</dbReference>
<protein>
    <submittedName>
        <fullName evidence="8">Serine protease</fullName>
    </submittedName>
</protein>
<dbReference type="EMBL" id="AVBF01000032">
    <property type="protein sequence ID" value="KGP72322.1"/>
    <property type="molecule type" value="Genomic_DNA"/>
</dbReference>
<dbReference type="PROSITE" id="PS00138">
    <property type="entry name" value="SUBTILASE_SER"/>
    <property type="match status" value="1"/>
</dbReference>
<dbReference type="AlphaFoldDB" id="A0A0A2T948"/>
<dbReference type="InterPro" id="IPR015500">
    <property type="entry name" value="Peptidase_S8_subtilisin-rel"/>
</dbReference>
<dbReference type="InterPro" id="IPR000209">
    <property type="entry name" value="Peptidase_S8/S53_dom"/>
</dbReference>
<feature type="active site" description="Charge relay system" evidence="5">
    <location>
        <position position="86"/>
    </location>
</feature>
<dbReference type="InterPro" id="IPR022398">
    <property type="entry name" value="Peptidase_S8_His-AS"/>
</dbReference>
<dbReference type="PROSITE" id="PS00136">
    <property type="entry name" value="SUBTILASE_ASP"/>
    <property type="match status" value="1"/>
</dbReference>